<feature type="domain" description="Major facilitator superfamily (MFS) profile" evidence="6">
    <location>
        <begin position="22"/>
        <end position="470"/>
    </location>
</feature>
<dbReference type="Proteomes" id="UP000241247">
    <property type="component" value="Unassembled WGS sequence"/>
</dbReference>
<dbReference type="RefSeq" id="WP_108000950.1">
    <property type="nucleotide sequence ID" value="NZ_JBHEEX010000008.1"/>
</dbReference>
<dbReference type="PROSITE" id="PS50850">
    <property type="entry name" value="MFS"/>
    <property type="match status" value="1"/>
</dbReference>
<feature type="transmembrane region" description="Helical" evidence="5">
    <location>
        <begin position="404"/>
        <end position="426"/>
    </location>
</feature>
<organism evidence="7 8">
    <name type="scientific">Mycoplana dimorpha</name>
    <dbReference type="NCBI Taxonomy" id="28320"/>
    <lineage>
        <taxon>Bacteria</taxon>
        <taxon>Pseudomonadati</taxon>
        <taxon>Pseudomonadota</taxon>
        <taxon>Alphaproteobacteria</taxon>
        <taxon>Hyphomicrobiales</taxon>
        <taxon>Rhizobiaceae</taxon>
        <taxon>Mycoplana</taxon>
    </lineage>
</organism>
<evidence type="ECO:0000256" key="4">
    <source>
        <dbReference type="ARBA" id="ARBA00023136"/>
    </source>
</evidence>
<feature type="transmembrane region" description="Helical" evidence="5">
    <location>
        <begin position="12"/>
        <end position="35"/>
    </location>
</feature>
<evidence type="ECO:0000256" key="2">
    <source>
        <dbReference type="ARBA" id="ARBA00022692"/>
    </source>
</evidence>
<feature type="transmembrane region" description="Helical" evidence="5">
    <location>
        <begin position="55"/>
        <end position="77"/>
    </location>
</feature>
<feature type="transmembrane region" description="Helical" evidence="5">
    <location>
        <begin position="332"/>
        <end position="355"/>
    </location>
</feature>
<feature type="transmembrane region" description="Helical" evidence="5">
    <location>
        <begin position="272"/>
        <end position="293"/>
    </location>
</feature>
<comment type="subcellular location">
    <subcellularLocation>
        <location evidence="1">Membrane</location>
        <topology evidence="1">Multi-pass membrane protein</topology>
    </subcellularLocation>
</comment>
<dbReference type="Pfam" id="PF07690">
    <property type="entry name" value="MFS_1"/>
    <property type="match status" value="1"/>
</dbReference>
<dbReference type="PANTHER" id="PTHR23501">
    <property type="entry name" value="MAJOR FACILITATOR SUPERFAMILY"/>
    <property type="match status" value="1"/>
</dbReference>
<proteinExistence type="predicted"/>
<feature type="transmembrane region" description="Helical" evidence="5">
    <location>
        <begin position="446"/>
        <end position="466"/>
    </location>
</feature>
<feature type="transmembrane region" description="Helical" evidence="5">
    <location>
        <begin position="361"/>
        <end position="392"/>
    </location>
</feature>
<dbReference type="PANTHER" id="PTHR23501:SF154">
    <property type="entry name" value="MULTIDRUG-EFFLUX TRANSPORTER RV1634-RELATED"/>
    <property type="match status" value="1"/>
</dbReference>
<dbReference type="OrthoDB" id="9807274at2"/>
<feature type="transmembrane region" description="Helical" evidence="5">
    <location>
        <begin position="173"/>
        <end position="191"/>
    </location>
</feature>
<keyword evidence="4 5" id="KW-0472">Membrane</keyword>
<reference evidence="7 8" key="1">
    <citation type="submission" date="2018-04" db="EMBL/GenBank/DDBJ databases">
        <title>Genomic Encyclopedia of Type Strains, Phase IV (KMG-IV): sequencing the most valuable type-strain genomes for metagenomic binning, comparative biology and taxonomic classification.</title>
        <authorList>
            <person name="Goeker M."/>
        </authorList>
    </citation>
    <scope>NUCLEOTIDE SEQUENCE [LARGE SCALE GENOMIC DNA]</scope>
    <source>
        <strain evidence="7 8">DSM 7138</strain>
    </source>
</reference>
<dbReference type="GO" id="GO:0005886">
    <property type="term" value="C:plasma membrane"/>
    <property type="evidence" value="ECO:0007669"/>
    <property type="project" value="TreeGrafter"/>
</dbReference>
<dbReference type="Gene3D" id="1.20.1250.20">
    <property type="entry name" value="MFS general substrate transporter like domains"/>
    <property type="match status" value="1"/>
</dbReference>
<feature type="transmembrane region" description="Helical" evidence="5">
    <location>
        <begin position="231"/>
        <end position="251"/>
    </location>
</feature>
<dbReference type="EMBL" id="PZZZ01000001">
    <property type="protein sequence ID" value="PTM98571.1"/>
    <property type="molecule type" value="Genomic_DNA"/>
</dbReference>
<evidence type="ECO:0000313" key="7">
    <source>
        <dbReference type="EMBL" id="PTM98571.1"/>
    </source>
</evidence>
<evidence type="ECO:0000256" key="5">
    <source>
        <dbReference type="SAM" id="Phobius"/>
    </source>
</evidence>
<evidence type="ECO:0000256" key="1">
    <source>
        <dbReference type="ARBA" id="ARBA00004141"/>
    </source>
</evidence>
<gene>
    <name evidence="7" type="ORF">C7449_101236</name>
</gene>
<accession>A0A2T5BHU2</accession>
<feature type="transmembrane region" description="Helical" evidence="5">
    <location>
        <begin position="89"/>
        <end position="111"/>
    </location>
</feature>
<protein>
    <submittedName>
        <fullName evidence="7">Putative MFS family arabinose efflux permease</fullName>
    </submittedName>
</protein>
<evidence type="ECO:0000313" key="8">
    <source>
        <dbReference type="Proteomes" id="UP000241247"/>
    </source>
</evidence>
<evidence type="ECO:0000259" key="6">
    <source>
        <dbReference type="PROSITE" id="PS50850"/>
    </source>
</evidence>
<dbReference type="SUPFAM" id="SSF103473">
    <property type="entry name" value="MFS general substrate transporter"/>
    <property type="match status" value="1"/>
</dbReference>
<comment type="caution">
    <text evidence="7">The sequence shown here is derived from an EMBL/GenBank/DDBJ whole genome shotgun (WGS) entry which is preliminary data.</text>
</comment>
<feature type="transmembrane region" description="Helical" evidence="5">
    <location>
        <begin position="117"/>
        <end position="136"/>
    </location>
</feature>
<dbReference type="GO" id="GO:0022857">
    <property type="term" value="F:transmembrane transporter activity"/>
    <property type="evidence" value="ECO:0007669"/>
    <property type="project" value="InterPro"/>
</dbReference>
<dbReference type="Gene3D" id="1.20.1720.10">
    <property type="entry name" value="Multidrug resistance protein D"/>
    <property type="match status" value="1"/>
</dbReference>
<feature type="transmembrane region" description="Helical" evidence="5">
    <location>
        <begin position="203"/>
        <end position="225"/>
    </location>
</feature>
<dbReference type="InterPro" id="IPR036259">
    <property type="entry name" value="MFS_trans_sf"/>
</dbReference>
<dbReference type="InterPro" id="IPR020846">
    <property type="entry name" value="MFS_dom"/>
</dbReference>
<feature type="transmembrane region" description="Helical" evidence="5">
    <location>
        <begin position="148"/>
        <end position="167"/>
    </location>
</feature>
<evidence type="ECO:0000256" key="3">
    <source>
        <dbReference type="ARBA" id="ARBA00022989"/>
    </source>
</evidence>
<feature type="transmembrane region" description="Helical" evidence="5">
    <location>
        <begin position="305"/>
        <end position="325"/>
    </location>
</feature>
<dbReference type="AlphaFoldDB" id="A0A2T5BHU2"/>
<keyword evidence="8" id="KW-1185">Reference proteome</keyword>
<keyword evidence="3 5" id="KW-1133">Transmembrane helix</keyword>
<name>A0A2T5BHU2_MYCDI</name>
<keyword evidence="2 5" id="KW-0812">Transmembrane</keyword>
<sequence length="470" mass="48196">MTDTTQTAPPLSALFSGANLFPTLMLGGAICLHAVETYITATLMPSIVRDIGGLSLFAWATTLYVAASVIGSIFVAVRPAAVSLNRCYVGGATLFGLGSLVCAIAPVIEVVLAGRAIQGLGAGLLVTLGYSFIRFVYPEALWRKASTLYAAIWGVATFLGPTIGGVFASGSAWREAFLILVPIALVMAWLAPRRLPRGEDRNAAPPAPFAQIVLLLASVLLVSFAGSVEVVALRSGLAGLAVLGVAGMVATERRAGARLLPAGAVRLSSALARIYLIMLLLLVVLASDIYIPYFLQTLHGVTPLVSGYLVAMLALGWTSSAFLTAGLSGRRAVLSIAAGTLVEAVSTGMLVLLLARDNADGSLAVLACATIAIFGMGFGVGMGWAHLVTLVLKLAPDDEKDKASAAITTMQSLGSAFGAALAGVVANSTGLLDPGGIAGDIAAAGWLYGLFALPGLCAFVLALSLLRQPR</sequence>
<dbReference type="InterPro" id="IPR011701">
    <property type="entry name" value="MFS"/>
</dbReference>